<dbReference type="InterPro" id="IPR001702">
    <property type="entry name" value="Porin_Gram-ve"/>
</dbReference>
<protein>
    <submittedName>
        <fullName evidence="13">Membrane protein</fullName>
    </submittedName>
</protein>
<feature type="chain" id="PRO_5022990534" evidence="11">
    <location>
        <begin position="22"/>
        <end position="390"/>
    </location>
</feature>
<dbReference type="InterPro" id="IPR002299">
    <property type="entry name" value="Porin_Neis"/>
</dbReference>
<evidence type="ECO:0000256" key="8">
    <source>
        <dbReference type="ARBA" id="ARBA00023114"/>
    </source>
</evidence>
<dbReference type="EMBL" id="CABPST010000005">
    <property type="protein sequence ID" value="VVE88374.1"/>
    <property type="molecule type" value="Genomic_DNA"/>
</dbReference>
<evidence type="ECO:0000256" key="5">
    <source>
        <dbReference type="ARBA" id="ARBA00022692"/>
    </source>
</evidence>
<accession>A0A5E5BRW7</accession>
<name>A0A5E5BRW7_9BURK</name>
<evidence type="ECO:0000256" key="1">
    <source>
        <dbReference type="ARBA" id="ARBA00004571"/>
    </source>
</evidence>
<organism evidence="13 14">
    <name type="scientific">Pandoraea bronchicola</name>
    <dbReference type="NCBI Taxonomy" id="2508287"/>
    <lineage>
        <taxon>Bacteria</taxon>
        <taxon>Pseudomonadati</taxon>
        <taxon>Pseudomonadota</taxon>
        <taxon>Betaproteobacteria</taxon>
        <taxon>Burkholderiales</taxon>
        <taxon>Burkholderiaceae</taxon>
        <taxon>Pandoraea</taxon>
    </lineage>
</organism>
<dbReference type="RefSeq" id="WP_150559690.1">
    <property type="nucleotide sequence ID" value="NZ_CABPST010000005.1"/>
</dbReference>
<dbReference type="InterPro" id="IPR050298">
    <property type="entry name" value="Gram-neg_bact_OMP"/>
</dbReference>
<dbReference type="GO" id="GO:0034220">
    <property type="term" value="P:monoatomic ion transmembrane transport"/>
    <property type="evidence" value="ECO:0007669"/>
    <property type="project" value="InterPro"/>
</dbReference>
<dbReference type="SUPFAM" id="SSF56935">
    <property type="entry name" value="Porins"/>
    <property type="match status" value="1"/>
</dbReference>
<dbReference type="InterPro" id="IPR023614">
    <property type="entry name" value="Porin_dom_sf"/>
</dbReference>
<dbReference type="InterPro" id="IPR033900">
    <property type="entry name" value="Gram_neg_porin_domain"/>
</dbReference>
<sequence>MKKTLLAAAVVGAFSATAAHAQSSVTLYGLIDAGIAYTSNSTTTAGASGSKNFRATSGLVNGSRWGLKGSEDLGGGNKAIFVLENGFSINNGQSGQNGRMFGRQAFVGLQNDKFGAVTIGRQYDSLVDYLAPLTLNGSSFGGTIASHPYDNDNTNNSFRVNNSVKYSSANYNGLTFGGLYGFSNKAGDFANNRAFSAGVNYANGPLTLAAAYLERQSGTGTGSNNSGAIDTTSNAGDAVFYASKQRVWGAGGNYAFGPATVGFVYTHTQLQGLAGLYYNSTSTSFNNDGLKFDNFEVNGRYMLTPAVSLSAAYTYTMAKQDSTDKKPKFHTVTLQADYRLSKRTDVYLTGSYQHISDNEGTGLQAGVGAAGGMSSTSSQTVVGTGIRHRF</sequence>
<keyword evidence="3" id="KW-0813">Transport</keyword>
<evidence type="ECO:0000256" key="3">
    <source>
        <dbReference type="ARBA" id="ARBA00022448"/>
    </source>
</evidence>
<keyword evidence="9" id="KW-0472">Membrane</keyword>
<gene>
    <name evidence="13" type="ORF">PBR20603_02328</name>
</gene>
<dbReference type="AlphaFoldDB" id="A0A5E5BRW7"/>
<dbReference type="OrthoDB" id="8982743at2"/>
<keyword evidence="8" id="KW-0626">Porin</keyword>
<dbReference type="GO" id="GO:0009279">
    <property type="term" value="C:cell outer membrane"/>
    <property type="evidence" value="ECO:0007669"/>
    <property type="project" value="UniProtKB-SubCell"/>
</dbReference>
<dbReference type="PRINTS" id="PR00182">
    <property type="entry name" value="ECOLNEIPORIN"/>
</dbReference>
<evidence type="ECO:0000256" key="9">
    <source>
        <dbReference type="ARBA" id="ARBA00023136"/>
    </source>
</evidence>
<evidence type="ECO:0000256" key="2">
    <source>
        <dbReference type="ARBA" id="ARBA00011233"/>
    </source>
</evidence>
<proteinExistence type="predicted"/>
<keyword evidence="5" id="KW-0812">Transmembrane</keyword>
<keyword evidence="4" id="KW-1134">Transmembrane beta strand</keyword>
<dbReference type="PRINTS" id="PR00184">
    <property type="entry name" value="NEISSPPORIN"/>
</dbReference>
<dbReference type="Proteomes" id="UP000382040">
    <property type="component" value="Unassembled WGS sequence"/>
</dbReference>
<keyword evidence="14" id="KW-1185">Reference proteome</keyword>
<feature type="domain" description="Porin" evidence="12">
    <location>
        <begin position="7"/>
        <end position="356"/>
    </location>
</feature>
<comment type="subcellular location">
    <subcellularLocation>
        <location evidence="1">Cell outer membrane</location>
        <topology evidence="1">Multi-pass membrane protein</topology>
    </subcellularLocation>
</comment>
<evidence type="ECO:0000256" key="4">
    <source>
        <dbReference type="ARBA" id="ARBA00022452"/>
    </source>
</evidence>
<dbReference type="PANTHER" id="PTHR34501">
    <property type="entry name" value="PROTEIN YDDL-RELATED"/>
    <property type="match status" value="1"/>
</dbReference>
<evidence type="ECO:0000256" key="11">
    <source>
        <dbReference type="SAM" id="SignalP"/>
    </source>
</evidence>
<evidence type="ECO:0000256" key="10">
    <source>
        <dbReference type="ARBA" id="ARBA00023237"/>
    </source>
</evidence>
<dbReference type="PANTHER" id="PTHR34501:SF9">
    <property type="entry name" value="MAJOR OUTER MEMBRANE PROTEIN P.IA"/>
    <property type="match status" value="1"/>
</dbReference>
<dbReference type="Pfam" id="PF13609">
    <property type="entry name" value="Porin_4"/>
    <property type="match status" value="1"/>
</dbReference>
<evidence type="ECO:0000313" key="13">
    <source>
        <dbReference type="EMBL" id="VVE88374.1"/>
    </source>
</evidence>
<keyword evidence="10" id="KW-0998">Cell outer membrane</keyword>
<dbReference type="CDD" id="cd00342">
    <property type="entry name" value="gram_neg_porins"/>
    <property type="match status" value="1"/>
</dbReference>
<evidence type="ECO:0000313" key="14">
    <source>
        <dbReference type="Proteomes" id="UP000382040"/>
    </source>
</evidence>
<dbReference type="GO" id="GO:0015288">
    <property type="term" value="F:porin activity"/>
    <property type="evidence" value="ECO:0007669"/>
    <property type="project" value="UniProtKB-KW"/>
</dbReference>
<keyword evidence="6 11" id="KW-0732">Signal</keyword>
<keyword evidence="7" id="KW-0406">Ion transport</keyword>
<feature type="signal peptide" evidence="11">
    <location>
        <begin position="1"/>
        <end position="21"/>
    </location>
</feature>
<evidence type="ECO:0000259" key="12">
    <source>
        <dbReference type="Pfam" id="PF13609"/>
    </source>
</evidence>
<dbReference type="GO" id="GO:0046930">
    <property type="term" value="C:pore complex"/>
    <property type="evidence" value="ECO:0007669"/>
    <property type="project" value="UniProtKB-KW"/>
</dbReference>
<dbReference type="Gene3D" id="2.40.160.10">
    <property type="entry name" value="Porin"/>
    <property type="match status" value="1"/>
</dbReference>
<reference evidence="13 14" key="1">
    <citation type="submission" date="2019-08" db="EMBL/GenBank/DDBJ databases">
        <authorList>
            <person name="Peeters C."/>
        </authorList>
    </citation>
    <scope>NUCLEOTIDE SEQUENCE [LARGE SCALE GENOMIC DNA]</scope>
    <source>
        <strain evidence="13 14">LMG 20603</strain>
    </source>
</reference>
<evidence type="ECO:0000256" key="7">
    <source>
        <dbReference type="ARBA" id="ARBA00023065"/>
    </source>
</evidence>
<evidence type="ECO:0000256" key="6">
    <source>
        <dbReference type="ARBA" id="ARBA00022729"/>
    </source>
</evidence>
<comment type="subunit">
    <text evidence="2">Homotrimer.</text>
</comment>